<dbReference type="PANTHER" id="PTHR37943">
    <property type="entry name" value="PROTEIN VES"/>
    <property type="match status" value="1"/>
</dbReference>
<dbReference type="InterPro" id="IPR011051">
    <property type="entry name" value="RmlC_Cupin_sf"/>
</dbReference>
<accession>A0A7W7ZBI7</accession>
<name>A0A7W7ZBI7_9BACT</name>
<dbReference type="SUPFAM" id="SSF51182">
    <property type="entry name" value="RmlC-like cupins"/>
    <property type="match status" value="1"/>
</dbReference>
<proteinExistence type="predicted"/>
<keyword evidence="2" id="KW-1185">Reference proteome</keyword>
<comment type="caution">
    <text evidence="1">The sequence shown here is derived from an EMBL/GenBank/DDBJ whole genome shotgun (WGS) entry which is preliminary data.</text>
</comment>
<dbReference type="PANTHER" id="PTHR37943:SF1">
    <property type="entry name" value="PROTEIN VES"/>
    <property type="match status" value="1"/>
</dbReference>
<dbReference type="Pfam" id="PF05962">
    <property type="entry name" value="HutD"/>
    <property type="match status" value="1"/>
</dbReference>
<protein>
    <recommendedName>
        <fullName evidence="3">HutD protein</fullName>
    </recommendedName>
</protein>
<dbReference type="EMBL" id="JACHIP010000002">
    <property type="protein sequence ID" value="MBB5056850.1"/>
    <property type="molecule type" value="Genomic_DNA"/>
</dbReference>
<dbReference type="Proteomes" id="UP000540989">
    <property type="component" value="Unassembled WGS sequence"/>
</dbReference>
<dbReference type="CDD" id="cd20293">
    <property type="entry name" value="cupin_HutD_N"/>
    <property type="match status" value="1"/>
</dbReference>
<sequence length="197" mass="21336">MEIQAPIAIDSVASIPWKNGGGTTRQLAMSPAEAGANDFLWRLSIAQIDARGEFSAFPGIDRTILLWQGDGVVLRSPAWPDHRLDEPRSPFFFRGEEEVVCDLLGGATQDLNLMVRRGKVDATFEIVNETRYSVPACDDFFVLCSSGNAQFEESGNGQVVEIGAGHFLRASKVGEDQALVIANGDALLVGITVRVLE</sequence>
<dbReference type="RefSeq" id="WP_184215102.1">
    <property type="nucleotide sequence ID" value="NZ_JACHIP010000002.1"/>
</dbReference>
<reference evidence="1 2" key="1">
    <citation type="submission" date="2020-08" db="EMBL/GenBank/DDBJ databases">
        <title>Genomic Encyclopedia of Type Strains, Phase IV (KMG-V): Genome sequencing to study the core and pangenomes of soil and plant-associated prokaryotes.</title>
        <authorList>
            <person name="Whitman W."/>
        </authorList>
    </citation>
    <scope>NUCLEOTIDE SEQUENCE [LARGE SCALE GENOMIC DNA]</scope>
    <source>
        <strain evidence="1 2">M8UP14</strain>
    </source>
</reference>
<evidence type="ECO:0000313" key="1">
    <source>
        <dbReference type="EMBL" id="MBB5056850.1"/>
    </source>
</evidence>
<dbReference type="InterPro" id="IPR010282">
    <property type="entry name" value="Uncharacterised_HutD/Ves"/>
</dbReference>
<dbReference type="Gene3D" id="2.60.120.10">
    <property type="entry name" value="Jelly Rolls"/>
    <property type="match status" value="1"/>
</dbReference>
<organism evidence="1 2">
    <name type="scientific">Granulicella aggregans</name>
    <dbReference type="NCBI Taxonomy" id="474949"/>
    <lineage>
        <taxon>Bacteria</taxon>
        <taxon>Pseudomonadati</taxon>
        <taxon>Acidobacteriota</taxon>
        <taxon>Terriglobia</taxon>
        <taxon>Terriglobales</taxon>
        <taxon>Acidobacteriaceae</taxon>
        <taxon>Granulicella</taxon>
    </lineage>
</organism>
<evidence type="ECO:0000313" key="2">
    <source>
        <dbReference type="Proteomes" id="UP000540989"/>
    </source>
</evidence>
<dbReference type="InterPro" id="IPR014710">
    <property type="entry name" value="RmlC-like_jellyroll"/>
</dbReference>
<dbReference type="AlphaFoldDB" id="A0A7W7ZBI7"/>
<evidence type="ECO:0008006" key="3">
    <source>
        <dbReference type="Google" id="ProtNLM"/>
    </source>
</evidence>
<gene>
    <name evidence="1" type="ORF">HDF16_001535</name>
</gene>